<dbReference type="GO" id="GO:0003723">
    <property type="term" value="F:RNA binding"/>
    <property type="evidence" value="ECO:0007669"/>
    <property type="project" value="InterPro"/>
</dbReference>
<feature type="compositionally biased region" description="Polar residues" evidence="6">
    <location>
        <begin position="625"/>
        <end position="678"/>
    </location>
</feature>
<feature type="compositionally biased region" description="Polar residues" evidence="6">
    <location>
        <begin position="934"/>
        <end position="952"/>
    </location>
</feature>
<organism evidence="9 10">
    <name type="scientific">Hyalella azteca</name>
    <name type="common">Amphipod</name>
    <dbReference type="NCBI Taxonomy" id="294128"/>
    <lineage>
        <taxon>Eukaryota</taxon>
        <taxon>Metazoa</taxon>
        <taxon>Ecdysozoa</taxon>
        <taxon>Arthropoda</taxon>
        <taxon>Crustacea</taxon>
        <taxon>Multicrustacea</taxon>
        <taxon>Malacostraca</taxon>
        <taxon>Eumalacostraca</taxon>
        <taxon>Peracarida</taxon>
        <taxon>Amphipoda</taxon>
        <taxon>Senticaudata</taxon>
        <taxon>Talitrida</taxon>
        <taxon>Talitroidea</taxon>
        <taxon>Hyalellidae</taxon>
        <taxon>Hyalella</taxon>
    </lineage>
</organism>
<feature type="domain" description="ATP-dependent RNA helicase PRP5/DDX46/KHDC4 KH" evidence="8">
    <location>
        <begin position="65"/>
        <end position="143"/>
    </location>
</feature>
<dbReference type="SUPFAM" id="SSF54791">
    <property type="entry name" value="Eukaryotic type KH-domain (KH-domain type I)"/>
    <property type="match status" value="1"/>
</dbReference>
<dbReference type="InterPro" id="IPR031121">
    <property type="entry name" value="RIK/BLOM7"/>
</dbReference>
<proteinExistence type="inferred from homology"/>
<dbReference type="Proteomes" id="UP000694843">
    <property type="component" value="Unplaced"/>
</dbReference>
<feature type="region of interest" description="Disordered" evidence="6">
    <location>
        <begin position="1327"/>
        <end position="1393"/>
    </location>
</feature>
<sequence>MSSCLDAAQKAAAEVKAKLIAAGQLSNGKTIGNHPTSDSSGTSKSLRVAGAAGCAKSRLGMFHTEEVVINDVSMSARNYLTRTATQEEITKISGASVSTRGRYLSAAEVAKLPPDPPSNERPLFLHIQGANEQDVKVAVGRVMHIILEHNQGNKSTTNNGKSSSKFHGRGRNHSKFGTGSRFSPAKPGWASNLEGNANAIADKMQCRKSVYERLGTPHPPSITPDVDPMLAGASNGNDLALVSQENFDLRLRLRPPCYEPNPPVVGSALVEPENSKVTFLVAPPPAPLQREKVFLPDLAGVPATEVFAALAGENEENLQYIREETGVNVVLRGTGSLDTLTSTLQPEALHFYLEHTDINRFNNAKSLVVNLAQTVISELQQQVLQKQVHLQVHEQHLQLHQLAQQQIQQLRQQQLQEAQQQVEQQQHVQQQQQIHQAEQQLQLVQQQHLIQHQPQHTAIEQQQVSHVVVTPTVDAQHQTSHVVLHQVQFQLPQAEHPHQQYSQPAQEVAYQFTIANQPAASSVPDVHTHVEVKAEITANAASVENLIPQTLAPGNLPTSSNSSSLNFSAPGIPVTSAASNVHQILRTTPSRFSEHLDTAGSSSKHHFAHQETVRATHAMAKDESVNTTEPQIHSATSQELPVGASSSIEHQSHGSGLETTQTATTEHESATANELPSSEAQRMACSSSLAHTVSSFAPSMVSQPSVAIPYYVSVPSYPPPTPSVATYDASQPPPVSHPPATVAQAAVVPSASYATISVASYAAAPAASYAATPAASYAATPAASYATASYASPATSHSSAPVVSYASVPSTSNAAVEPATQTEAPAANFGTPSVSAYNPHTRSYDVSVPLVSSAEVSQYPPSTANTVVNSQFGQQCHLQGQQESALHLQNEHQVTILSQPHQVPSQLQSQHHLAVSQAQSLQQTGEPRAEMQPPNLSHSQVYPPTSAQQQPVSPYKAQTHHLSARQSPSSLNQSPYYVNHKPPSTSAAEETRISSAPDYLLREQRTDPNRNHLDVEQRHSGEQQENRPAHIHEHEHLHFQYPQPPNTNDGHHHQIQQQQEMQQQQQIQQQQIHHQQQQLQQPQHNVIYQTHSRPEQGTHQDSYHLQQQAVDQHQSYLRRKDEQEQMLQASQDLQMKLQTPNEFVDNSHKNIYQAHQPTSATQLGQEMYDPHNYPESRQQNYETTPYQEYQGSTGSAHNSLHWQQQQRNEFHSTDVAGPPKSSVGPGGVVARAPPQRLVYDSGYCSNSAAHATSTAAPLHLTVAELSQHPPPPPPPAPPTPTLRDYHQPIINPLPEFPVRQLPEYAARHGDSMQSNTGWSVYPNAAAGAPSHRGELQRQPTRDFCHAGGESNVSGRRSRIDGGKNTLEDRSLDQAGESGATDADKGILNTGRRSDTTAVVRRYGNYPFGSVGPIKRRRF</sequence>
<feature type="region of interest" description="Disordered" evidence="6">
    <location>
        <begin position="624"/>
        <end position="678"/>
    </location>
</feature>
<evidence type="ECO:0000256" key="5">
    <source>
        <dbReference type="SAM" id="Coils"/>
    </source>
</evidence>
<name>A0A8B7PM97_HYAAZ</name>
<dbReference type="RefSeq" id="XP_018027303.1">
    <property type="nucleotide sequence ID" value="XM_018171814.2"/>
</dbReference>
<dbReference type="KEGG" id="hazt:108682616"/>
<feature type="region of interest" description="Disordered" evidence="6">
    <location>
        <begin position="1039"/>
        <end position="1083"/>
    </location>
</feature>
<dbReference type="Gene3D" id="3.30.1370.10">
    <property type="entry name" value="K Homology domain, type 1"/>
    <property type="match status" value="1"/>
</dbReference>
<dbReference type="Pfam" id="PF23469">
    <property type="entry name" value="KH_12"/>
    <property type="match status" value="1"/>
</dbReference>
<evidence type="ECO:0000256" key="6">
    <source>
        <dbReference type="SAM" id="MobiDB-lite"/>
    </source>
</evidence>
<dbReference type="InterPro" id="IPR056149">
    <property type="entry name" value="PRP5/DDX46/KHDC4_KH"/>
</dbReference>
<dbReference type="CDD" id="cd22385">
    <property type="entry name" value="KH-I_KHDC4_rpt1"/>
    <property type="match status" value="1"/>
</dbReference>
<feature type="compositionally biased region" description="Basic and acidic residues" evidence="6">
    <location>
        <begin position="1357"/>
        <end position="1371"/>
    </location>
</feature>
<comment type="similarity">
    <text evidence="1">Belongs to the KHDC4 family.</text>
</comment>
<feature type="compositionally biased region" description="Low complexity" evidence="6">
    <location>
        <begin position="1055"/>
        <end position="1083"/>
    </location>
</feature>
<dbReference type="InterPro" id="IPR036612">
    <property type="entry name" value="KH_dom_type_1_sf"/>
</dbReference>
<feature type="region of interest" description="Disordered" evidence="6">
    <location>
        <begin position="152"/>
        <end position="190"/>
    </location>
</feature>
<dbReference type="GeneID" id="108682616"/>
<protein>
    <recommendedName>
        <fullName evidence="2">KH homology domain-containing protein 4</fullName>
    </recommendedName>
    <alternativeName>
        <fullName evidence="3">Brings lots of money 7</fullName>
    </alternativeName>
</protein>
<feature type="coiled-coil region" evidence="5">
    <location>
        <begin position="393"/>
        <end position="447"/>
    </location>
</feature>
<feature type="compositionally biased region" description="Polar residues" evidence="6">
    <location>
        <begin position="964"/>
        <end position="988"/>
    </location>
</feature>
<feature type="compositionally biased region" description="Polar residues" evidence="6">
    <location>
        <begin position="900"/>
        <end position="925"/>
    </location>
</feature>
<evidence type="ECO:0000259" key="7">
    <source>
        <dbReference type="Pfam" id="PF22675"/>
    </source>
</evidence>
<evidence type="ECO:0000256" key="2">
    <source>
        <dbReference type="ARBA" id="ARBA00017795"/>
    </source>
</evidence>
<dbReference type="OMA" id="IHNSNMS"/>
<comment type="function">
    <text evidence="4">RNA-binding protein involved in pre-mRNA splicing. Interacts with the PRP19C/Prp19 complex/NTC/Nineteen complex which is part of the spliceosome. Involved in regulating splice site selection. Binds preferentially RNA with A/C rich sequences and poly-C stretches.</text>
</comment>
<dbReference type="InterPro" id="IPR055256">
    <property type="entry name" value="KH_1_KHDC4/BBP-like"/>
</dbReference>
<reference evidence="10" key="1">
    <citation type="submission" date="2025-08" db="UniProtKB">
        <authorList>
            <consortium name="RefSeq"/>
        </authorList>
    </citation>
    <scope>IDENTIFICATION</scope>
    <source>
        <tissue evidence="10">Whole organism</tissue>
    </source>
</reference>
<feature type="domain" description="KHDC4/BBP-like KH-domain type I" evidence="7">
    <location>
        <begin position="303"/>
        <end position="371"/>
    </location>
</feature>
<evidence type="ECO:0000313" key="10">
    <source>
        <dbReference type="RefSeq" id="XP_018027303.1"/>
    </source>
</evidence>
<evidence type="ECO:0000259" key="8">
    <source>
        <dbReference type="Pfam" id="PF23469"/>
    </source>
</evidence>
<dbReference type="GO" id="GO:0005634">
    <property type="term" value="C:nucleus"/>
    <property type="evidence" value="ECO:0007669"/>
    <property type="project" value="InterPro"/>
</dbReference>
<dbReference type="Pfam" id="PF22675">
    <property type="entry name" value="KH-I_KHDC4-BBP"/>
    <property type="match status" value="1"/>
</dbReference>
<feature type="compositionally biased region" description="Basic and acidic residues" evidence="6">
    <location>
        <begin position="1331"/>
        <end position="1344"/>
    </location>
</feature>
<accession>A0A8B7PM97</accession>
<keyword evidence="5" id="KW-0175">Coiled coil</keyword>
<keyword evidence="9" id="KW-1185">Reference proteome</keyword>
<dbReference type="OrthoDB" id="397265at2759"/>
<evidence type="ECO:0000313" key="9">
    <source>
        <dbReference type="Proteomes" id="UP000694843"/>
    </source>
</evidence>
<dbReference type="PANTHER" id="PTHR15744:SF0">
    <property type="entry name" value="KH HOMOLOGY DOMAIN-CONTAINING PROTEIN 4"/>
    <property type="match status" value="1"/>
</dbReference>
<dbReference type="PANTHER" id="PTHR15744">
    <property type="entry name" value="BLOM7"/>
    <property type="match status" value="1"/>
</dbReference>
<evidence type="ECO:0000256" key="4">
    <source>
        <dbReference type="ARBA" id="ARBA00045732"/>
    </source>
</evidence>
<dbReference type="InterPro" id="IPR047890">
    <property type="entry name" value="KHDC4_KH-I_first"/>
</dbReference>
<feature type="compositionally biased region" description="Low complexity" evidence="6">
    <location>
        <begin position="152"/>
        <end position="163"/>
    </location>
</feature>
<feature type="compositionally biased region" description="Basic residues" evidence="6">
    <location>
        <begin position="164"/>
        <end position="174"/>
    </location>
</feature>
<evidence type="ECO:0000256" key="3">
    <source>
        <dbReference type="ARBA" id="ARBA00030267"/>
    </source>
</evidence>
<gene>
    <name evidence="10" type="primary">LOC108682616</name>
</gene>
<feature type="region of interest" description="Disordered" evidence="6">
    <location>
        <begin position="900"/>
        <end position="991"/>
    </location>
</feature>
<feature type="region of interest" description="Disordered" evidence="6">
    <location>
        <begin position="1187"/>
        <end position="1207"/>
    </location>
</feature>
<evidence type="ECO:0000256" key="1">
    <source>
        <dbReference type="ARBA" id="ARBA00006093"/>
    </source>
</evidence>